<feature type="domain" description="G-patch" evidence="2">
    <location>
        <begin position="504"/>
        <end position="550"/>
    </location>
</feature>
<feature type="compositionally biased region" description="Low complexity" evidence="1">
    <location>
        <begin position="551"/>
        <end position="564"/>
    </location>
</feature>
<dbReference type="PANTHER" id="PTHR13288:SF8">
    <property type="entry name" value="SPLICING FACTOR 45"/>
    <property type="match status" value="1"/>
</dbReference>
<dbReference type="InterPro" id="IPR003954">
    <property type="entry name" value="RRM_euk-type"/>
</dbReference>
<feature type="compositionally biased region" description="Basic and acidic residues" evidence="1">
    <location>
        <begin position="262"/>
        <end position="273"/>
    </location>
</feature>
<dbReference type="EMBL" id="JADCUA010000002">
    <property type="protein sequence ID" value="KAH9842980.1"/>
    <property type="molecule type" value="Genomic_DNA"/>
</dbReference>
<dbReference type="PROSITE" id="PS50174">
    <property type="entry name" value="G_PATCH"/>
    <property type="match status" value="1"/>
</dbReference>
<proteinExistence type="predicted"/>
<feature type="compositionally biased region" description="Pro residues" evidence="1">
    <location>
        <begin position="438"/>
        <end position="451"/>
    </location>
</feature>
<evidence type="ECO:0000313" key="3">
    <source>
        <dbReference type="EMBL" id="KAH9842980.1"/>
    </source>
</evidence>
<name>A0ABQ8KXF5_9APHY</name>
<feature type="compositionally biased region" description="Low complexity" evidence="1">
    <location>
        <begin position="465"/>
        <end position="478"/>
    </location>
</feature>
<dbReference type="Gene3D" id="3.30.70.330">
    <property type="match status" value="1"/>
</dbReference>
<dbReference type="Pfam" id="PF01585">
    <property type="entry name" value="G-patch"/>
    <property type="match status" value="1"/>
</dbReference>
<feature type="region of interest" description="Disordered" evidence="1">
    <location>
        <begin position="431"/>
        <end position="527"/>
    </location>
</feature>
<evidence type="ECO:0000256" key="1">
    <source>
        <dbReference type="SAM" id="MobiDB-lite"/>
    </source>
</evidence>
<organism evidence="3 4">
    <name type="scientific">Rhodofomes roseus</name>
    <dbReference type="NCBI Taxonomy" id="34475"/>
    <lineage>
        <taxon>Eukaryota</taxon>
        <taxon>Fungi</taxon>
        <taxon>Dikarya</taxon>
        <taxon>Basidiomycota</taxon>
        <taxon>Agaricomycotina</taxon>
        <taxon>Agaricomycetes</taxon>
        <taxon>Polyporales</taxon>
        <taxon>Rhodofomes</taxon>
    </lineage>
</organism>
<keyword evidence="4" id="KW-1185">Reference proteome</keyword>
<accession>A0ABQ8KXF5</accession>
<dbReference type="CDD" id="cd12374">
    <property type="entry name" value="RRM_UHM_SPF45_PUF60"/>
    <property type="match status" value="1"/>
</dbReference>
<feature type="region of interest" description="Disordered" evidence="1">
    <location>
        <begin position="21"/>
        <end position="79"/>
    </location>
</feature>
<feature type="region of interest" description="Disordered" evidence="1">
    <location>
        <begin position="540"/>
        <end position="585"/>
    </location>
</feature>
<feature type="region of interest" description="Disordered" evidence="1">
    <location>
        <begin position="346"/>
        <end position="371"/>
    </location>
</feature>
<dbReference type="SMART" id="SM00443">
    <property type="entry name" value="G_patch"/>
    <property type="match status" value="1"/>
</dbReference>
<dbReference type="SUPFAM" id="SSF54928">
    <property type="entry name" value="RNA-binding domain, RBD"/>
    <property type="match status" value="1"/>
</dbReference>
<evidence type="ECO:0000259" key="2">
    <source>
        <dbReference type="PROSITE" id="PS50174"/>
    </source>
</evidence>
<dbReference type="GeneID" id="72003206"/>
<dbReference type="SMART" id="SM00361">
    <property type="entry name" value="RRM_1"/>
    <property type="match status" value="1"/>
</dbReference>
<gene>
    <name evidence="3" type="ORF">C8Q71DRAFT_735425</name>
</gene>
<dbReference type="PANTHER" id="PTHR13288">
    <property type="entry name" value="SPLICING FACTOR 45 SPF45"/>
    <property type="match status" value="1"/>
</dbReference>
<dbReference type="InterPro" id="IPR035979">
    <property type="entry name" value="RBD_domain_sf"/>
</dbReference>
<evidence type="ECO:0000313" key="4">
    <source>
        <dbReference type="Proteomes" id="UP000814176"/>
    </source>
</evidence>
<dbReference type="InterPro" id="IPR000467">
    <property type="entry name" value="G_patch_dom"/>
</dbReference>
<feature type="region of interest" description="Disordered" evidence="1">
    <location>
        <begin position="141"/>
        <end position="298"/>
    </location>
</feature>
<dbReference type="Proteomes" id="UP000814176">
    <property type="component" value="Unassembled WGS sequence"/>
</dbReference>
<protein>
    <recommendedName>
        <fullName evidence="2">G-patch domain-containing protein</fullName>
    </recommendedName>
</protein>
<sequence length="688" mass="72629">MSSRAGGLYGGIQFSSSKAFITSAGSQDAQGPVNAPANDRGITPAASSSREQAPPTTSAPDAPSSTNPATDGGASVKPTAGWSASLAFAPVRRNPIQKAKAPATRLPVGATVAAAQAAAASSTAMISSTAVVFAPPSLVEQPKKEDAAPGAHPQTQGWGKKVKPPSMILVEDVNGFKAQHGERRGGGGGKKKGRKNKNAPVIAVWDPSEAYDPMRPSDYNEYKNYKRREREERREQIIAERRRAEERKRMRRSSSYSDSGSEDDRPRKAGRFEEPEEDYDRPRGLGSSIPSVPPPAAVDVNLTGDEAYQRRLAMSMGIRPPAPAAPAPAFISPVPAFTPPVATFTPSASNTPPFAMSPPPQPPSADINPLRYSSAPVAEDDEDEIPGLNIPLPAPTLPAGEAGEEAFLQRATMSQMGAQFGLPFAAENAPPSLAYNPFAPPSSVPLPPAPAPNALSEDKIRSSREAAAAIAAKLRALAPPTGSPEPSSSDSPKAEDAQQKKPDPHGFAARLMAKWGHKEGQGLGADGSGIVHALTVEQVAGGKGKGKDSSKPSGSASKLGPGSKMGKIVNLNEDSKTREDRERFGEPSRVVVLTNMVGPEDVDDEDLSDDIGGECSKNGTVERVIVHPVYPPPDNPDEAVRIFVLFAGPVGAWKTVRELDGRYFGGRMVRARYFPESQFNQFDFDAPL</sequence>
<dbReference type="InterPro" id="IPR012677">
    <property type="entry name" value="Nucleotide-bd_a/b_plait_sf"/>
</dbReference>
<comment type="caution">
    <text evidence="3">The sequence shown here is derived from an EMBL/GenBank/DDBJ whole genome shotgun (WGS) entry which is preliminary data.</text>
</comment>
<reference evidence="3 4" key="1">
    <citation type="journal article" date="2021" name="Environ. Microbiol.">
        <title>Gene family expansions and transcriptome signatures uncover fungal adaptations to wood decay.</title>
        <authorList>
            <person name="Hage H."/>
            <person name="Miyauchi S."/>
            <person name="Viragh M."/>
            <person name="Drula E."/>
            <person name="Min B."/>
            <person name="Chaduli D."/>
            <person name="Navarro D."/>
            <person name="Favel A."/>
            <person name="Norest M."/>
            <person name="Lesage-Meessen L."/>
            <person name="Balint B."/>
            <person name="Merenyi Z."/>
            <person name="de Eugenio L."/>
            <person name="Morin E."/>
            <person name="Martinez A.T."/>
            <person name="Baldrian P."/>
            <person name="Stursova M."/>
            <person name="Martinez M.J."/>
            <person name="Novotny C."/>
            <person name="Magnuson J.K."/>
            <person name="Spatafora J.W."/>
            <person name="Maurice S."/>
            <person name="Pangilinan J."/>
            <person name="Andreopoulos W."/>
            <person name="LaButti K."/>
            <person name="Hundley H."/>
            <person name="Na H."/>
            <person name="Kuo A."/>
            <person name="Barry K."/>
            <person name="Lipzen A."/>
            <person name="Henrissat B."/>
            <person name="Riley R."/>
            <person name="Ahrendt S."/>
            <person name="Nagy L.G."/>
            <person name="Grigoriev I.V."/>
            <person name="Martin F."/>
            <person name="Rosso M.N."/>
        </authorList>
    </citation>
    <scope>NUCLEOTIDE SEQUENCE [LARGE SCALE GENOMIC DNA]</scope>
    <source>
        <strain evidence="3 4">CIRM-BRFM 1785</strain>
    </source>
</reference>
<feature type="compositionally biased region" description="Basic and acidic residues" evidence="1">
    <location>
        <begin position="218"/>
        <end position="248"/>
    </location>
</feature>
<feature type="compositionally biased region" description="Low complexity" evidence="1">
    <location>
        <begin position="53"/>
        <end position="70"/>
    </location>
</feature>
<feature type="compositionally biased region" description="Basic and acidic residues" evidence="1">
    <location>
        <begin position="492"/>
        <end position="504"/>
    </location>
</feature>
<dbReference type="InterPro" id="IPR040052">
    <property type="entry name" value="RBM17"/>
</dbReference>
<dbReference type="RefSeq" id="XP_047784027.1">
    <property type="nucleotide sequence ID" value="XM_047922474.1"/>
</dbReference>
<feature type="compositionally biased region" description="Basic and acidic residues" evidence="1">
    <location>
        <begin position="573"/>
        <end position="585"/>
    </location>
</feature>